<dbReference type="Proteomes" id="UP000189940">
    <property type="component" value="Unassembled WGS sequence"/>
</dbReference>
<keyword evidence="3" id="KW-1185">Reference proteome</keyword>
<reference evidence="2 3" key="1">
    <citation type="submission" date="2017-02" db="EMBL/GenBank/DDBJ databases">
        <title>Genome sequence of the nitrite-oxidizing bacterium Nitrobacter vulgaris strain Ab1.</title>
        <authorList>
            <person name="Mellbye B.L."/>
            <person name="Davis E.W."/>
            <person name="Spieck E."/>
            <person name="Chang J.H."/>
            <person name="Bottomley P.J."/>
            <person name="Sayavedra-Soto L.A."/>
        </authorList>
    </citation>
    <scope>NUCLEOTIDE SEQUENCE [LARGE SCALE GENOMIC DNA]</scope>
    <source>
        <strain evidence="2 3">Ab1</strain>
    </source>
</reference>
<feature type="domain" description="Transcription regulator PadR N-terminal" evidence="1">
    <location>
        <begin position="19"/>
        <end position="86"/>
    </location>
</feature>
<evidence type="ECO:0000313" key="2">
    <source>
        <dbReference type="EMBL" id="OPH83898.1"/>
    </source>
</evidence>
<dbReference type="RefSeq" id="WP_079445859.1">
    <property type="nucleotide sequence ID" value="NZ_JAVDPZ010000010.1"/>
</dbReference>
<dbReference type="EMBL" id="MWPQ01000019">
    <property type="protein sequence ID" value="OPH83898.1"/>
    <property type="molecule type" value="Genomic_DNA"/>
</dbReference>
<proteinExistence type="predicted"/>
<protein>
    <submittedName>
        <fullName evidence="2">PadR family transcriptional regulator</fullName>
    </submittedName>
</protein>
<dbReference type="InterPro" id="IPR036390">
    <property type="entry name" value="WH_DNA-bd_sf"/>
</dbReference>
<dbReference type="PANTHER" id="PTHR43252:SF7">
    <property type="entry name" value="TRANSCRIPTIONAL REGULATOR YQJI"/>
    <property type="match status" value="1"/>
</dbReference>
<dbReference type="Pfam" id="PF03551">
    <property type="entry name" value="PadR"/>
    <property type="match status" value="1"/>
</dbReference>
<evidence type="ECO:0000259" key="1">
    <source>
        <dbReference type="Pfam" id="PF03551"/>
    </source>
</evidence>
<dbReference type="OrthoDB" id="9814826at2"/>
<dbReference type="PANTHER" id="PTHR43252">
    <property type="entry name" value="TRANSCRIPTIONAL REGULATOR YQJI"/>
    <property type="match status" value="1"/>
</dbReference>
<gene>
    <name evidence="2" type="ORF">B2M20_04340</name>
</gene>
<organism evidence="2 3">
    <name type="scientific">Nitrobacter vulgaris</name>
    <dbReference type="NCBI Taxonomy" id="29421"/>
    <lineage>
        <taxon>Bacteria</taxon>
        <taxon>Pseudomonadati</taxon>
        <taxon>Pseudomonadota</taxon>
        <taxon>Alphaproteobacteria</taxon>
        <taxon>Hyphomicrobiales</taxon>
        <taxon>Nitrobacteraceae</taxon>
        <taxon>Nitrobacter</taxon>
    </lineage>
</organism>
<comment type="caution">
    <text evidence="2">The sequence shown here is derived from an EMBL/GenBank/DDBJ whole genome shotgun (WGS) entry which is preliminary data.</text>
</comment>
<evidence type="ECO:0000313" key="3">
    <source>
        <dbReference type="Proteomes" id="UP000189940"/>
    </source>
</evidence>
<dbReference type="SUPFAM" id="SSF46785">
    <property type="entry name" value="Winged helix' DNA-binding domain"/>
    <property type="match status" value="1"/>
</dbReference>
<name>A0A1V4I0X1_NITVU</name>
<sequence length="141" mass="15652">MTAPSSKGVAEEDLRLIALSLISEAPRHGYDVIQTIEKMTADWFLPGPNVVHPMLAKLVEERCLTASADPPRLFTITDEGHAYLEQHRDRADAVLNRLKALGERVTRWRQALGVAERQKEADADATEGLLDVLARAAMPRK</sequence>
<dbReference type="Gene3D" id="1.10.10.10">
    <property type="entry name" value="Winged helix-like DNA-binding domain superfamily/Winged helix DNA-binding domain"/>
    <property type="match status" value="1"/>
</dbReference>
<accession>A0A1V4I0X1</accession>
<dbReference type="InterPro" id="IPR036388">
    <property type="entry name" value="WH-like_DNA-bd_sf"/>
</dbReference>
<dbReference type="InterPro" id="IPR005149">
    <property type="entry name" value="Tscrpt_reg_PadR_N"/>
</dbReference>
<dbReference type="AlphaFoldDB" id="A0A1V4I0X1"/>